<feature type="transmembrane region" description="Helical" evidence="2">
    <location>
        <begin position="35"/>
        <end position="52"/>
    </location>
</feature>
<evidence type="ECO:0000256" key="1">
    <source>
        <dbReference type="SAM" id="MobiDB-lite"/>
    </source>
</evidence>
<evidence type="ECO:0000313" key="4">
    <source>
        <dbReference type="EMBL" id="MDA2805461.1"/>
    </source>
</evidence>
<evidence type="ECO:0000313" key="5">
    <source>
        <dbReference type="Proteomes" id="UP001165685"/>
    </source>
</evidence>
<feature type="transmembrane region" description="Helical" evidence="2">
    <location>
        <begin position="97"/>
        <end position="114"/>
    </location>
</feature>
<keyword evidence="3" id="KW-0732">Signal</keyword>
<evidence type="ECO:0000256" key="2">
    <source>
        <dbReference type="SAM" id="Phobius"/>
    </source>
</evidence>
<dbReference type="Proteomes" id="UP001165685">
    <property type="component" value="Unassembled WGS sequence"/>
</dbReference>
<feature type="signal peptide" evidence="3">
    <location>
        <begin position="1"/>
        <end position="25"/>
    </location>
</feature>
<sequence length="176" mass="17833">MLRQLLTFLAGLALAPAVWFGTAWAADTAPQASDTVPLGVLMAAGAAGGFLVGVRIPPVGSLACGLPLLAYALWPVVAPHTVSDWIPGGLARPDGPALPFALVLGTLLVIAALSPSRWRRDRRSPAPAPAPPPTADPAPPEGPPPPGAVPPPAEPAGPAAQGADPERTTIPFSRKR</sequence>
<protein>
    <submittedName>
        <fullName evidence="4">Uncharacterized protein</fullName>
    </submittedName>
</protein>
<comment type="caution">
    <text evidence="4">The sequence shown here is derived from an EMBL/GenBank/DDBJ whole genome shotgun (WGS) entry which is preliminary data.</text>
</comment>
<dbReference type="RefSeq" id="WP_270678114.1">
    <property type="nucleotide sequence ID" value="NZ_JAQFWP010000021.1"/>
</dbReference>
<feature type="region of interest" description="Disordered" evidence="1">
    <location>
        <begin position="119"/>
        <end position="176"/>
    </location>
</feature>
<name>A0ABT4TM62_9ACTN</name>
<keyword evidence="2" id="KW-0812">Transmembrane</keyword>
<feature type="compositionally biased region" description="Pro residues" evidence="1">
    <location>
        <begin position="126"/>
        <end position="155"/>
    </location>
</feature>
<organism evidence="4 5">
    <name type="scientific">Nocardiopsis suaedae</name>
    <dbReference type="NCBI Taxonomy" id="3018444"/>
    <lineage>
        <taxon>Bacteria</taxon>
        <taxon>Bacillati</taxon>
        <taxon>Actinomycetota</taxon>
        <taxon>Actinomycetes</taxon>
        <taxon>Streptosporangiales</taxon>
        <taxon>Nocardiopsidaceae</taxon>
        <taxon>Nocardiopsis</taxon>
    </lineage>
</organism>
<proteinExistence type="predicted"/>
<dbReference type="EMBL" id="JAQFWP010000021">
    <property type="protein sequence ID" value="MDA2805461.1"/>
    <property type="molecule type" value="Genomic_DNA"/>
</dbReference>
<gene>
    <name evidence="4" type="ORF">O4U47_13145</name>
</gene>
<accession>A0ABT4TM62</accession>
<evidence type="ECO:0000256" key="3">
    <source>
        <dbReference type="SAM" id="SignalP"/>
    </source>
</evidence>
<keyword evidence="2" id="KW-0472">Membrane</keyword>
<reference evidence="4" key="1">
    <citation type="submission" date="2023-01" db="EMBL/GenBank/DDBJ databases">
        <title>Draft genome sequence of Nocardiopsis sp. LSu2-4 isolated from halophytes.</title>
        <authorList>
            <person name="Duangmal K."/>
            <person name="Chantavorakit T."/>
        </authorList>
    </citation>
    <scope>NUCLEOTIDE SEQUENCE</scope>
    <source>
        <strain evidence="4">LSu2-4</strain>
    </source>
</reference>
<feature type="transmembrane region" description="Helical" evidence="2">
    <location>
        <begin position="59"/>
        <end position="77"/>
    </location>
</feature>
<keyword evidence="2" id="KW-1133">Transmembrane helix</keyword>
<keyword evidence="5" id="KW-1185">Reference proteome</keyword>
<feature type="chain" id="PRO_5046114783" evidence="3">
    <location>
        <begin position="26"/>
        <end position="176"/>
    </location>
</feature>